<dbReference type="STRING" id="1088818.A0A2I0AXT7"/>
<keyword evidence="2" id="KW-1185">Reference proteome</keyword>
<sequence length="110" mass="12388">MPTDSGPSIPTGQDLKWRYMWRVGPRRANTLLKETNIEPVIPEAFPEWAEIMDPWGSKMIAAVEMLKDLMPANILQYLLGSMLNKELAAINLKGNIEDSVSTLGRLISKY</sequence>
<name>A0A2I0AXT7_9ASPA</name>
<dbReference type="AlphaFoldDB" id="A0A2I0AXT7"/>
<dbReference type="Proteomes" id="UP000236161">
    <property type="component" value="Unassembled WGS sequence"/>
</dbReference>
<protein>
    <submittedName>
        <fullName evidence="1">Uncharacterized protein</fullName>
    </submittedName>
</protein>
<evidence type="ECO:0000313" key="2">
    <source>
        <dbReference type="Proteomes" id="UP000236161"/>
    </source>
</evidence>
<reference evidence="1 2" key="1">
    <citation type="journal article" date="2017" name="Nature">
        <title>The Apostasia genome and the evolution of orchids.</title>
        <authorList>
            <person name="Zhang G.Q."/>
            <person name="Liu K.W."/>
            <person name="Li Z."/>
            <person name="Lohaus R."/>
            <person name="Hsiao Y.Y."/>
            <person name="Niu S.C."/>
            <person name="Wang J.Y."/>
            <person name="Lin Y.C."/>
            <person name="Xu Q."/>
            <person name="Chen L.J."/>
            <person name="Yoshida K."/>
            <person name="Fujiwara S."/>
            <person name="Wang Z.W."/>
            <person name="Zhang Y.Q."/>
            <person name="Mitsuda N."/>
            <person name="Wang M."/>
            <person name="Liu G.H."/>
            <person name="Pecoraro L."/>
            <person name="Huang H.X."/>
            <person name="Xiao X.J."/>
            <person name="Lin M."/>
            <person name="Wu X.Y."/>
            <person name="Wu W.L."/>
            <person name="Chen Y.Y."/>
            <person name="Chang S.B."/>
            <person name="Sakamoto S."/>
            <person name="Ohme-Takagi M."/>
            <person name="Yagi M."/>
            <person name="Zeng S.J."/>
            <person name="Shen C.Y."/>
            <person name="Yeh C.M."/>
            <person name="Luo Y.B."/>
            <person name="Tsai W.C."/>
            <person name="Van de Peer Y."/>
            <person name="Liu Z.J."/>
        </authorList>
    </citation>
    <scope>NUCLEOTIDE SEQUENCE [LARGE SCALE GENOMIC DNA]</scope>
    <source>
        <strain evidence="2">cv. Shenzhen</strain>
        <tissue evidence="1">Stem</tissue>
    </source>
</reference>
<proteinExistence type="predicted"/>
<organism evidence="1 2">
    <name type="scientific">Apostasia shenzhenica</name>
    <dbReference type="NCBI Taxonomy" id="1088818"/>
    <lineage>
        <taxon>Eukaryota</taxon>
        <taxon>Viridiplantae</taxon>
        <taxon>Streptophyta</taxon>
        <taxon>Embryophyta</taxon>
        <taxon>Tracheophyta</taxon>
        <taxon>Spermatophyta</taxon>
        <taxon>Magnoliopsida</taxon>
        <taxon>Liliopsida</taxon>
        <taxon>Asparagales</taxon>
        <taxon>Orchidaceae</taxon>
        <taxon>Apostasioideae</taxon>
        <taxon>Apostasia</taxon>
    </lineage>
</organism>
<evidence type="ECO:0000313" key="1">
    <source>
        <dbReference type="EMBL" id="PKA60362.1"/>
    </source>
</evidence>
<dbReference type="OrthoDB" id="10248513at2759"/>
<dbReference type="EMBL" id="KZ451939">
    <property type="protein sequence ID" value="PKA60362.1"/>
    <property type="molecule type" value="Genomic_DNA"/>
</dbReference>
<gene>
    <name evidence="1" type="ORF">AXF42_Ash008421</name>
</gene>
<accession>A0A2I0AXT7</accession>